<feature type="domain" description="Protein kinase" evidence="10">
    <location>
        <begin position="192"/>
        <end position="451"/>
    </location>
</feature>
<dbReference type="PROSITE" id="PS50011">
    <property type="entry name" value="PROTEIN_KINASE_DOM"/>
    <property type="match status" value="1"/>
</dbReference>
<dbReference type="FunFam" id="1.10.510.10:FF:000600">
    <property type="entry name" value="Phosphoenolpyruvate carboxylase kinase 2"/>
    <property type="match status" value="1"/>
</dbReference>
<keyword evidence="4 7" id="KW-0547">Nucleotide-binding</keyword>
<keyword evidence="12" id="KW-1185">Reference proteome</keyword>
<proteinExistence type="inferred from homology"/>
<dbReference type="GO" id="GO:0005524">
    <property type="term" value="F:ATP binding"/>
    <property type="evidence" value="ECO:0007669"/>
    <property type="project" value="UniProtKB-UniRule"/>
</dbReference>
<keyword evidence="6 7" id="KW-0067">ATP-binding</keyword>
<keyword evidence="5" id="KW-0418">Kinase</keyword>
<dbReference type="InterPro" id="IPR050205">
    <property type="entry name" value="CDPK_Ser/Thr_kinases"/>
</dbReference>
<evidence type="ECO:0000256" key="8">
    <source>
        <dbReference type="RuleBase" id="RU000304"/>
    </source>
</evidence>
<dbReference type="PROSITE" id="PS00108">
    <property type="entry name" value="PROTEIN_KINASE_ST"/>
    <property type="match status" value="1"/>
</dbReference>
<sequence length="464" mass="50575">MGNDERLLLFIPLDGRFCLLLACLQPGDCGLLDLAIALYSLSPSLLPYFLWGRWCSFVMNCGCSVIVLLGCFGLEGICVHLHLLAVVGCSLGLGNLCFGIAGWNALLSSLKSFVNIRIHVAAALVGCSLGPGFCLFLALVFGLIVLFSPFSYRFCPLFGLVLCFLCFGFGELGKERLRKERKSMSERLTRDYQIGEEIGRGRFGAVYRCYSCDTGEVFAVKSVDKTYLNDAVDRDCAEREAKVTQIAAAGNPNVVQIHAAYEDESSIHLVMDLCDGGDLFDRIAAGEGAPMGEEDAAAVMAAMMEALWICHRRGVVHRDVKPDNVLFDGEGRLRLADFGSAECFGEGTAMRGVVGTPYYVAPEVVAGRDYGEKVDVWSAGVVMYILLGGIPPFYGETVEEIFDAVLRGNLRFPTRVFGGISPAAKDLMRRMICKDVSRRFSAEQVLRHPWITSCGTATCVANLT</sequence>
<keyword evidence="2" id="KW-0808">Transferase</keyword>
<feature type="binding site" evidence="7">
    <location>
        <position position="221"/>
    </location>
    <ligand>
        <name>ATP</name>
        <dbReference type="ChEBI" id="CHEBI:30616"/>
    </ligand>
</feature>
<evidence type="ECO:0000256" key="7">
    <source>
        <dbReference type="PROSITE-ProRule" id="PRU10141"/>
    </source>
</evidence>
<feature type="transmembrane region" description="Helical" evidence="9">
    <location>
        <begin position="30"/>
        <end position="50"/>
    </location>
</feature>
<feature type="transmembrane region" description="Helical" evidence="9">
    <location>
        <begin position="83"/>
        <end position="106"/>
    </location>
</feature>
<dbReference type="EMBL" id="JANQDX010000008">
    <property type="protein sequence ID" value="KAL0920269.1"/>
    <property type="molecule type" value="Genomic_DNA"/>
</dbReference>
<feature type="transmembrane region" description="Helical" evidence="9">
    <location>
        <begin position="150"/>
        <end position="172"/>
    </location>
</feature>
<evidence type="ECO:0000256" key="2">
    <source>
        <dbReference type="ARBA" id="ARBA00022679"/>
    </source>
</evidence>
<evidence type="ECO:0000313" key="11">
    <source>
        <dbReference type="EMBL" id="KAL0920269.1"/>
    </source>
</evidence>
<dbReference type="InterPro" id="IPR000719">
    <property type="entry name" value="Prot_kinase_dom"/>
</dbReference>
<name>A0ABD0V4Y8_DENTH</name>
<evidence type="ECO:0000259" key="10">
    <source>
        <dbReference type="PROSITE" id="PS50011"/>
    </source>
</evidence>
<evidence type="ECO:0000313" key="12">
    <source>
        <dbReference type="Proteomes" id="UP001552299"/>
    </source>
</evidence>
<protein>
    <recommendedName>
        <fullName evidence="10">Protein kinase domain-containing protein</fullName>
    </recommendedName>
</protein>
<dbReference type="InterPro" id="IPR017441">
    <property type="entry name" value="Protein_kinase_ATP_BS"/>
</dbReference>
<keyword evidence="9" id="KW-1133">Transmembrane helix</keyword>
<comment type="caution">
    <text evidence="11">The sequence shown here is derived from an EMBL/GenBank/DDBJ whole genome shotgun (WGS) entry which is preliminary data.</text>
</comment>
<keyword evidence="9" id="KW-0472">Membrane</keyword>
<evidence type="ECO:0000256" key="9">
    <source>
        <dbReference type="SAM" id="Phobius"/>
    </source>
</evidence>
<evidence type="ECO:0000256" key="4">
    <source>
        <dbReference type="ARBA" id="ARBA00022741"/>
    </source>
</evidence>
<evidence type="ECO:0000256" key="5">
    <source>
        <dbReference type="ARBA" id="ARBA00022777"/>
    </source>
</evidence>
<feature type="transmembrane region" description="Helical" evidence="9">
    <location>
        <begin position="57"/>
        <end position="77"/>
    </location>
</feature>
<keyword evidence="3" id="KW-0677">Repeat</keyword>
<dbReference type="Pfam" id="PF00069">
    <property type="entry name" value="Pkinase"/>
    <property type="match status" value="1"/>
</dbReference>
<dbReference type="Gene3D" id="1.10.510.10">
    <property type="entry name" value="Transferase(Phosphotransferase) domain 1"/>
    <property type="match status" value="1"/>
</dbReference>
<dbReference type="CDD" id="cd05117">
    <property type="entry name" value="STKc_CAMK"/>
    <property type="match status" value="1"/>
</dbReference>
<keyword evidence="1 8" id="KW-0723">Serine/threonine-protein kinase</keyword>
<dbReference type="GO" id="GO:0004674">
    <property type="term" value="F:protein serine/threonine kinase activity"/>
    <property type="evidence" value="ECO:0007669"/>
    <property type="project" value="UniProtKB-KW"/>
</dbReference>
<gene>
    <name evidence="11" type="ORF">M5K25_009391</name>
</gene>
<dbReference type="PANTHER" id="PTHR24349">
    <property type="entry name" value="SERINE/THREONINE-PROTEIN KINASE"/>
    <property type="match status" value="1"/>
</dbReference>
<feature type="transmembrane region" description="Helical" evidence="9">
    <location>
        <begin position="118"/>
        <end position="144"/>
    </location>
</feature>
<evidence type="ECO:0000256" key="6">
    <source>
        <dbReference type="ARBA" id="ARBA00022840"/>
    </source>
</evidence>
<keyword evidence="9" id="KW-0812">Transmembrane</keyword>
<dbReference type="SUPFAM" id="SSF56112">
    <property type="entry name" value="Protein kinase-like (PK-like)"/>
    <property type="match status" value="1"/>
</dbReference>
<dbReference type="InterPro" id="IPR008271">
    <property type="entry name" value="Ser/Thr_kinase_AS"/>
</dbReference>
<organism evidence="11 12">
    <name type="scientific">Dendrobium thyrsiflorum</name>
    <name type="common">Pinecone-like raceme dendrobium</name>
    <name type="synonym">Orchid</name>
    <dbReference type="NCBI Taxonomy" id="117978"/>
    <lineage>
        <taxon>Eukaryota</taxon>
        <taxon>Viridiplantae</taxon>
        <taxon>Streptophyta</taxon>
        <taxon>Embryophyta</taxon>
        <taxon>Tracheophyta</taxon>
        <taxon>Spermatophyta</taxon>
        <taxon>Magnoliopsida</taxon>
        <taxon>Liliopsida</taxon>
        <taxon>Asparagales</taxon>
        <taxon>Orchidaceae</taxon>
        <taxon>Epidendroideae</taxon>
        <taxon>Malaxideae</taxon>
        <taxon>Dendrobiinae</taxon>
        <taxon>Dendrobium</taxon>
    </lineage>
</organism>
<evidence type="ECO:0000256" key="3">
    <source>
        <dbReference type="ARBA" id="ARBA00022737"/>
    </source>
</evidence>
<dbReference type="Proteomes" id="UP001552299">
    <property type="component" value="Unassembled WGS sequence"/>
</dbReference>
<reference evidence="11 12" key="1">
    <citation type="journal article" date="2024" name="Plant Biotechnol. J.">
        <title>Dendrobium thyrsiflorum genome and its molecular insights into genes involved in important horticultural traits.</title>
        <authorList>
            <person name="Chen B."/>
            <person name="Wang J.Y."/>
            <person name="Zheng P.J."/>
            <person name="Li K.L."/>
            <person name="Liang Y.M."/>
            <person name="Chen X.F."/>
            <person name="Zhang C."/>
            <person name="Zhao X."/>
            <person name="He X."/>
            <person name="Zhang G.Q."/>
            <person name="Liu Z.J."/>
            <person name="Xu Q."/>
        </authorList>
    </citation>
    <scope>NUCLEOTIDE SEQUENCE [LARGE SCALE GENOMIC DNA]</scope>
    <source>
        <strain evidence="11">GZMU011</strain>
    </source>
</reference>
<dbReference type="SMART" id="SM00220">
    <property type="entry name" value="S_TKc"/>
    <property type="match status" value="1"/>
</dbReference>
<accession>A0ABD0V4Y8</accession>
<dbReference type="PROSITE" id="PS00107">
    <property type="entry name" value="PROTEIN_KINASE_ATP"/>
    <property type="match status" value="1"/>
</dbReference>
<dbReference type="AlphaFoldDB" id="A0ABD0V4Y8"/>
<evidence type="ECO:0000256" key="1">
    <source>
        <dbReference type="ARBA" id="ARBA00022527"/>
    </source>
</evidence>
<dbReference type="InterPro" id="IPR011009">
    <property type="entry name" value="Kinase-like_dom_sf"/>
</dbReference>
<comment type="similarity">
    <text evidence="8">Belongs to the protein kinase superfamily.</text>
</comment>